<dbReference type="Proteomes" id="UP001652661">
    <property type="component" value="Chromosome 3R"/>
</dbReference>
<dbReference type="OrthoDB" id="6346437at2759"/>
<dbReference type="RefSeq" id="XP_017034226.1">
    <property type="nucleotide sequence ID" value="XM_017178737.3"/>
</dbReference>
<name>A0A6P4JFA9_DROKI</name>
<sequence length="240" mass="27973">MPRKKSEDFYRLHGFTANCERGKYTATCHFCHKVLQNTALTRLALHRQTCDEQRRKDLATETLESYIDNRHQIKIQKISAEDEDQLASDNGGKEIIVQIQQILDATDNGKAKKARKSVLVKEETRQSAEPEEEEHMEEQHLEEQHLEYEITEPAFIDESKEDYILQEPLEDSNNGSAIFLEPRPRNNLAALKAEKMRAEIRHYQSKTKFLKTETDNLKLERTLALLKIQKLRLEIDSLRG</sequence>
<dbReference type="AlphaFoldDB" id="A0A6P4JFA9"/>
<proteinExistence type="predicted"/>
<reference evidence="2" key="1">
    <citation type="submission" date="2025-08" db="UniProtKB">
        <authorList>
            <consortium name="RefSeq"/>
        </authorList>
    </citation>
    <scope>IDENTIFICATION</scope>
    <source>
        <strain evidence="2">14028-0561.14</strain>
        <tissue evidence="2">Whole fly</tissue>
    </source>
</reference>
<gene>
    <name evidence="2" type="primary">Ibf1</name>
</gene>
<keyword evidence="1" id="KW-1185">Reference proteome</keyword>
<protein>
    <submittedName>
        <fullName evidence="2">Uncharacterized protein Ibf1 isoform X1</fullName>
    </submittedName>
</protein>
<evidence type="ECO:0000313" key="1">
    <source>
        <dbReference type="Proteomes" id="UP001652661"/>
    </source>
</evidence>
<accession>A0A6P4JFA9</accession>
<evidence type="ECO:0000313" key="2">
    <source>
        <dbReference type="RefSeq" id="XP_017034226.1"/>
    </source>
</evidence>
<organism evidence="1 2">
    <name type="scientific">Drosophila kikkawai</name>
    <name type="common">Fruit fly</name>
    <dbReference type="NCBI Taxonomy" id="30033"/>
    <lineage>
        <taxon>Eukaryota</taxon>
        <taxon>Metazoa</taxon>
        <taxon>Ecdysozoa</taxon>
        <taxon>Arthropoda</taxon>
        <taxon>Hexapoda</taxon>
        <taxon>Insecta</taxon>
        <taxon>Pterygota</taxon>
        <taxon>Neoptera</taxon>
        <taxon>Endopterygota</taxon>
        <taxon>Diptera</taxon>
        <taxon>Brachycera</taxon>
        <taxon>Muscomorpha</taxon>
        <taxon>Ephydroidea</taxon>
        <taxon>Drosophilidae</taxon>
        <taxon>Drosophila</taxon>
        <taxon>Sophophora</taxon>
    </lineage>
</organism>